<sequence length="222" mass="24669">MTELGYLETVCLAHPVLTLVPGPVGISAIDKRPTSEPVAIGELGLRGDIQCNRKHHGGVDKAVYVMDSAEFTYWERELDTELPYGHFGENFRISSPARWGADDAEIGERWRIGSTVLEVTGPRNPCATFGYHMGIDRWARTFRDHGRPGVYLKVITPGEVRTGDTVELIDRPGHGVSVARWFQHNDPADARAILAMHDRGDITVAHYTLKYLLAAVAREEHA</sequence>
<dbReference type="InterPro" id="IPR005302">
    <property type="entry name" value="MoCF_Sase_C"/>
</dbReference>
<dbReference type="EMBL" id="MQVR01000009">
    <property type="protein sequence ID" value="OKL54720.1"/>
    <property type="molecule type" value="Genomic_DNA"/>
</dbReference>
<protein>
    <recommendedName>
        <fullName evidence="1">MOSC domain-containing protein</fullName>
    </recommendedName>
</protein>
<dbReference type="Gene3D" id="2.40.33.20">
    <property type="entry name" value="PK beta-barrel domain-like"/>
    <property type="match status" value="1"/>
</dbReference>
<evidence type="ECO:0000313" key="2">
    <source>
        <dbReference type="EMBL" id="OKL54720.1"/>
    </source>
</evidence>
<dbReference type="AlphaFoldDB" id="A0A1Q5Q514"/>
<dbReference type="PROSITE" id="PS51340">
    <property type="entry name" value="MOSC"/>
    <property type="match status" value="1"/>
</dbReference>
<dbReference type="InterPro" id="IPR011037">
    <property type="entry name" value="Pyrv_Knase-like_insert_dom_sf"/>
</dbReference>
<dbReference type="RefSeq" id="WP_073715862.1">
    <property type="nucleotide sequence ID" value="NZ_MQVR01000009.1"/>
</dbReference>
<proteinExistence type="predicted"/>
<dbReference type="GO" id="GO:0030151">
    <property type="term" value="F:molybdenum ion binding"/>
    <property type="evidence" value="ECO:0007669"/>
    <property type="project" value="InterPro"/>
</dbReference>
<dbReference type="PANTHER" id="PTHR30212:SF2">
    <property type="entry name" value="PROTEIN YIIM"/>
    <property type="match status" value="1"/>
</dbReference>
<organism evidence="2 3">
    <name type="scientific">Bowdeniella nasicola</name>
    <dbReference type="NCBI Taxonomy" id="208480"/>
    <lineage>
        <taxon>Bacteria</taxon>
        <taxon>Bacillati</taxon>
        <taxon>Actinomycetota</taxon>
        <taxon>Actinomycetes</taxon>
        <taxon>Actinomycetales</taxon>
        <taxon>Actinomycetaceae</taxon>
        <taxon>Bowdeniella</taxon>
    </lineage>
</organism>
<dbReference type="GO" id="GO:0003824">
    <property type="term" value="F:catalytic activity"/>
    <property type="evidence" value="ECO:0007669"/>
    <property type="project" value="InterPro"/>
</dbReference>
<dbReference type="InterPro" id="IPR052353">
    <property type="entry name" value="Benzoxazolinone_Detox_Enz"/>
</dbReference>
<name>A0A1Q5Q514_9ACTO</name>
<dbReference type="OrthoDB" id="9786134at2"/>
<dbReference type="Pfam" id="PF03473">
    <property type="entry name" value="MOSC"/>
    <property type="match status" value="1"/>
</dbReference>
<dbReference type="Proteomes" id="UP000185628">
    <property type="component" value="Unassembled WGS sequence"/>
</dbReference>
<keyword evidence="3" id="KW-1185">Reference proteome</keyword>
<gene>
    <name evidence="2" type="ORF">BSZ39_02745</name>
</gene>
<dbReference type="PANTHER" id="PTHR30212">
    <property type="entry name" value="PROTEIN YIIM"/>
    <property type="match status" value="1"/>
</dbReference>
<evidence type="ECO:0000259" key="1">
    <source>
        <dbReference type="PROSITE" id="PS51340"/>
    </source>
</evidence>
<evidence type="ECO:0000313" key="3">
    <source>
        <dbReference type="Proteomes" id="UP000185628"/>
    </source>
</evidence>
<comment type="caution">
    <text evidence="2">The sequence shown here is derived from an EMBL/GenBank/DDBJ whole genome shotgun (WGS) entry which is preliminary data.</text>
</comment>
<reference evidence="3" key="1">
    <citation type="submission" date="2016-12" db="EMBL/GenBank/DDBJ databases">
        <authorList>
            <person name="Meng X."/>
        </authorList>
    </citation>
    <scope>NUCLEOTIDE SEQUENCE [LARGE SCALE GENOMIC DNA]</scope>
    <source>
        <strain evidence="3">DSM 19116</strain>
    </source>
</reference>
<accession>A0A1Q5Q514</accession>
<dbReference type="GO" id="GO:0030170">
    <property type="term" value="F:pyridoxal phosphate binding"/>
    <property type="evidence" value="ECO:0007669"/>
    <property type="project" value="InterPro"/>
</dbReference>
<dbReference type="SUPFAM" id="SSF50800">
    <property type="entry name" value="PK beta-barrel domain-like"/>
    <property type="match status" value="1"/>
</dbReference>
<feature type="domain" description="MOSC" evidence="1">
    <location>
        <begin position="32"/>
        <end position="169"/>
    </location>
</feature>